<dbReference type="PANTHER" id="PTHR30390">
    <property type="entry name" value="SEDOHEPTULOSE 7-PHOSPHATE ISOMERASE / DNAA INITIATOR-ASSOCIATING FACTOR FOR REPLICATION INITIATION"/>
    <property type="match status" value="1"/>
</dbReference>
<gene>
    <name evidence="1" type="ORF">METZ01_LOCUS110834</name>
</gene>
<dbReference type="GO" id="GO:0097367">
    <property type="term" value="F:carbohydrate derivative binding"/>
    <property type="evidence" value="ECO:0007669"/>
    <property type="project" value="InterPro"/>
</dbReference>
<protein>
    <recommendedName>
        <fullName evidence="2">SIS domain-containing protein</fullName>
    </recommendedName>
</protein>
<dbReference type="InterPro" id="IPR050099">
    <property type="entry name" value="SIS_GmhA/DiaA_subfam"/>
</dbReference>
<dbReference type="InterPro" id="IPR046348">
    <property type="entry name" value="SIS_dom_sf"/>
</dbReference>
<dbReference type="EMBL" id="UINC01013415">
    <property type="protein sequence ID" value="SVA57980.1"/>
    <property type="molecule type" value="Genomic_DNA"/>
</dbReference>
<evidence type="ECO:0008006" key="2">
    <source>
        <dbReference type="Google" id="ProtNLM"/>
    </source>
</evidence>
<dbReference type="GO" id="GO:1901135">
    <property type="term" value="P:carbohydrate derivative metabolic process"/>
    <property type="evidence" value="ECO:0007669"/>
    <property type="project" value="InterPro"/>
</dbReference>
<sequence length="124" mass="13725">MRSEEIDFPNLYALKYFEELGNLLKNLQVTNESGGNICLEEGTDLALEMISSTKTSSRKIMIIGNGGSASIAGHLQNDLCKAVEVKAMVFYEQSLLTALANDDGYETVFERPVNLWADNLDLMI</sequence>
<dbReference type="SUPFAM" id="SSF53697">
    <property type="entry name" value="SIS domain"/>
    <property type="match status" value="1"/>
</dbReference>
<organism evidence="1">
    <name type="scientific">marine metagenome</name>
    <dbReference type="NCBI Taxonomy" id="408172"/>
    <lineage>
        <taxon>unclassified sequences</taxon>
        <taxon>metagenomes</taxon>
        <taxon>ecological metagenomes</taxon>
    </lineage>
</organism>
<evidence type="ECO:0000313" key="1">
    <source>
        <dbReference type="EMBL" id="SVA57980.1"/>
    </source>
</evidence>
<dbReference type="Gene3D" id="3.40.50.10490">
    <property type="entry name" value="Glucose-6-phosphate isomerase like protein, domain 1"/>
    <property type="match status" value="1"/>
</dbReference>
<name>A0A381WZV1_9ZZZZ</name>
<accession>A0A381WZV1</accession>
<proteinExistence type="predicted"/>
<reference evidence="1" key="1">
    <citation type="submission" date="2018-05" db="EMBL/GenBank/DDBJ databases">
        <authorList>
            <person name="Lanie J.A."/>
            <person name="Ng W.-L."/>
            <person name="Kazmierczak K.M."/>
            <person name="Andrzejewski T.M."/>
            <person name="Davidsen T.M."/>
            <person name="Wayne K.J."/>
            <person name="Tettelin H."/>
            <person name="Glass J.I."/>
            <person name="Rusch D."/>
            <person name="Podicherti R."/>
            <person name="Tsui H.-C.T."/>
            <person name="Winkler M.E."/>
        </authorList>
    </citation>
    <scope>NUCLEOTIDE SEQUENCE</scope>
</reference>
<dbReference type="PANTHER" id="PTHR30390:SF7">
    <property type="entry name" value="PHOSPHOHEPTOSE ISOMERASE"/>
    <property type="match status" value="1"/>
</dbReference>
<dbReference type="AlphaFoldDB" id="A0A381WZV1"/>
<feature type="non-terminal residue" evidence="1">
    <location>
        <position position="124"/>
    </location>
</feature>